<feature type="transmembrane region" description="Helical" evidence="2">
    <location>
        <begin position="73"/>
        <end position="94"/>
    </location>
</feature>
<name>A0A927I197_9HYPH</name>
<feature type="transmembrane region" description="Helical" evidence="2">
    <location>
        <begin position="226"/>
        <end position="244"/>
    </location>
</feature>
<evidence type="ECO:0008006" key="5">
    <source>
        <dbReference type="Google" id="ProtNLM"/>
    </source>
</evidence>
<dbReference type="AlphaFoldDB" id="A0A927I197"/>
<feature type="transmembrane region" description="Helical" evidence="2">
    <location>
        <begin position="346"/>
        <end position="369"/>
    </location>
</feature>
<keyword evidence="4" id="KW-1185">Reference proteome</keyword>
<feature type="transmembrane region" description="Helical" evidence="2">
    <location>
        <begin position="100"/>
        <end position="119"/>
    </location>
</feature>
<feature type="region of interest" description="Disordered" evidence="1">
    <location>
        <begin position="1"/>
        <end position="22"/>
    </location>
</feature>
<organism evidence="3 4">
    <name type="scientific">Bosea spartocytisi</name>
    <dbReference type="NCBI Taxonomy" id="2773451"/>
    <lineage>
        <taxon>Bacteria</taxon>
        <taxon>Pseudomonadati</taxon>
        <taxon>Pseudomonadota</taxon>
        <taxon>Alphaproteobacteria</taxon>
        <taxon>Hyphomicrobiales</taxon>
        <taxon>Boseaceae</taxon>
        <taxon>Bosea</taxon>
    </lineage>
</organism>
<sequence>MPADRVHQDGRTDDSEDGLPDVPTLDVDMAAHVVMERATFPPSRPSLALAAGRRFVAERAPILRSSFGSAILLGLRFVQARLISVWGLIVAAALCPPSVFAAFAVFSAAANFVSTASLLRLEAVFFRSNDAARLGLAFRLAAAVGTAFLGLTVLVLIGLALTGWVAPAVAFFFFVSLAARSVLRLIWAEATAEGDFRAIGNSNVVQAVVQPVIMLVLIGLFGPKALALFMADAGGHVLATLYLLRRRHAALRPLVQQRLWNSGSLIAAAWRWRDAPRALLPSALLAYGFSIAPILALPYASNALLAAHVALAMRLLEMPSQMFGTVSTPLVLNGLRSYVGKRRRFWIRLMTLGLIAAAGALFAAVGLGAHVADSFIEGTKWAGVGAVIAIMSLFYGGITLVGPLQEVATLSRQLAWQVLINAVSLLALIGVMRWYGALTPALLYAVGAVSIARTLAYVVFIWRHLGEAEDSARWDFAVSGAKS</sequence>
<gene>
    <name evidence="3" type="ORF">IED13_10985</name>
</gene>
<feature type="transmembrane region" description="Helical" evidence="2">
    <location>
        <begin position="140"/>
        <end position="162"/>
    </location>
</feature>
<keyword evidence="2" id="KW-1133">Transmembrane helix</keyword>
<evidence type="ECO:0000313" key="4">
    <source>
        <dbReference type="Proteomes" id="UP000619295"/>
    </source>
</evidence>
<evidence type="ECO:0000256" key="1">
    <source>
        <dbReference type="SAM" id="MobiDB-lite"/>
    </source>
</evidence>
<reference evidence="3" key="1">
    <citation type="submission" date="2020-09" db="EMBL/GenBank/DDBJ databases">
        <title>Bosea spartocytisi sp. nov. a root nodule endophyte of Spartocytisus supranubius in the high mountain ecosystem fo the Teide National Park (Canary Islands, Spain).</title>
        <authorList>
            <person name="Pulido-Suarez L."/>
            <person name="Peix A."/>
            <person name="Igual J.M."/>
            <person name="Socas-Perez N."/>
            <person name="Velazquez E."/>
            <person name="Flores-Felix J.D."/>
            <person name="Leon-Barrios M."/>
        </authorList>
    </citation>
    <scope>NUCLEOTIDE SEQUENCE</scope>
    <source>
        <strain evidence="3">SSUT16</strain>
    </source>
</reference>
<feature type="transmembrane region" description="Helical" evidence="2">
    <location>
        <begin position="320"/>
        <end position="339"/>
    </location>
</feature>
<feature type="transmembrane region" description="Helical" evidence="2">
    <location>
        <begin position="168"/>
        <end position="187"/>
    </location>
</feature>
<accession>A0A927I197</accession>
<keyword evidence="2" id="KW-0812">Transmembrane</keyword>
<evidence type="ECO:0000256" key="2">
    <source>
        <dbReference type="SAM" id="Phobius"/>
    </source>
</evidence>
<evidence type="ECO:0000313" key="3">
    <source>
        <dbReference type="EMBL" id="MBD3846223.1"/>
    </source>
</evidence>
<proteinExistence type="predicted"/>
<feature type="transmembrane region" description="Helical" evidence="2">
    <location>
        <begin position="441"/>
        <end position="462"/>
    </location>
</feature>
<keyword evidence="2" id="KW-0472">Membrane</keyword>
<feature type="transmembrane region" description="Helical" evidence="2">
    <location>
        <begin position="199"/>
        <end position="220"/>
    </location>
</feature>
<feature type="transmembrane region" description="Helical" evidence="2">
    <location>
        <begin position="381"/>
        <end position="402"/>
    </location>
</feature>
<dbReference type="RefSeq" id="WP_191124201.1">
    <property type="nucleotide sequence ID" value="NZ_JACXWY010000005.1"/>
</dbReference>
<protein>
    <recommendedName>
        <fullName evidence="5">Membrane protein involved in the export of O-antigen and teichoic acid</fullName>
    </recommendedName>
</protein>
<dbReference type="EMBL" id="JACXWY010000005">
    <property type="protein sequence ID" value="MBD3846223.1"/>
    <property type="molecule type" value="Genomic_DNA"/>
</dbReference>
<comment type="caution">
    <text evidence="3">The sequence shown here is derived from an EMBL/GenBank/DDBJ whole genome shotgun (WGS) entry which is preliminary data.</text>
</comment>
<feature type="transmembrane region" description="Helical" evidence="2">
    <location>
        <begin position="278"/>
        <end position="300"/>
    </location>
</feature>
<dbReference type="Proteomes" id="UP000619295">
    <property type="component" value="Unassembled WGS sequence"/>
</dbReference>
<feature type="transmembrane region" description="Helical" evidence="2">
    <location>
        <begin position="414"/>
        <end position="435"/>
    </location>
</feature>
<feature type="compositionally biased region" description="Basic and acidic residues" evidence="1">
    <location>
        <begin position="1"/>
        <end position="13"/>
    </location>
</feature>